<dbReference type="PROSITE" id="PS50292">
    <property type="entry name" value="PEROXIDASE_3"/>
    <property type="match status" value="1"/>
</dbReference>
<dbReference type="GO" id="GO:0004601">
    <property type="term" value="F:peroxidase activity"/>
    <property type="evidence" value="ECO:0007669"/>
    <property type="project" value="InterPro"/>
</dbReference>
<protein>
    <submittedName>
        <fullName evidence="9">Ig-like domain-containing protein</fullName>
    </submittedName>
</protein>
<evidence type="ECO:0000313" key="9">
    <source>
        <dbReference type="WBParaSite" id="PEQ_0001094201-mRNA-1"/>
    </source>
</evidence>
<evidence type="ECO:0000313" key="8">
    <source>
        <dbReference type="Proteomes" id="UP000887564"/>
    </source>
</evidence>
<dbReference type="GO" id="GO:0098632">
    <property type="term" value="F:cell-cell adhesion mediator activity"/>
    <property type="evidence" value="ECO:0007669"/>
    <property type="project" value="TreeGrafter"/>
</dbReference>
<dbReference type="InterPro" id="IPR019791">
    <property type="entry name" value="Haem_peroxidase_animal"/>
</dbReference>
<keyword evidence="3" id="KW-0677">Repeat</keyword>
<organism evidence="8 9">
    <name type="scientific">Parascaris equorum</name>
    <name type="common">Equine roundworm</name>
    <dbReference type="NCBI Taxonomy" id="6256"/>
    <lineage>
        <taxon>Eukaryota</taxon>
        <taxon>Metazoa</taxon>
        <taxon>Ecdysozoa</taxon>
        <taxon>Nematoda</taxon>
        <taxon>Chromadorea</taxon>
        <taxon>Rhabditida</taxon>
        <taxon>Spirurina</taxon>
        <taxon>Ascaridomorpha</taxon>
        <taxon>Ascaridoidea</taxon>
        <taxon>Ascarididae</taxon>
        <taxon>Parascaris</taxon>
    </lineage>
</organism>
<comment type="similarity">
    <text evidence="1">Belongs to the immunoglobulin superfamily. DCC family.</text>
</comment>
<evidence type="ECO:0000256" key="1">
    <source>
        <dbReference type="ARBA" id="ARBA00009588"/>
    </source>
</evidence>
<evidence type="ECO:0000256" key="4">
    <source>
        <dbReference type="ARBA" id="ARBA00023157"/>
    </source>
</evidence>
<dbReference type="SMART" id="SM00408">
    <property type="entry name" value="IGc2"/>
    <property type="match status" value="1"/>
</dbReference>
<dbReference type="AlphaFoldDB" id="A0A914RXM7"/>
<dbReference type="SUPFAM" id="SSF48726">
    <property type="entry name" value="Immunoglobulin"/>
    <property type="match status" value="1"/>
</dbReference>
<keyword evidence="6" id="KW-0393">Immunoglobulin domain</keyword>
<dbReference type="Proteomes" id="UP000887564">
    <property type="component" value="Unplaced"/>
</dbReference>
<sequence>MRDKRLLDIEQANLRCYKAAVSVNAGRILLHCSHKGNAIAWLYRYSCVAENKFGRIEASASIELIASSPPVIVEPPESQTVEEGSTVTLRCKANAEPRPTITWFFDGSVIPMLRGHFHVSDDETELTISYVTKHDDGTYSCMAGNTVGSMTADARLSVTSDRHRNDNHITDDVIRDAVREASYNVDRTYDGQCNNELHTMWGASYTHFRRLLLPIYENGFNTPVGWDPDRLYFGFRKPNPRVVSRK</sequence>
<dbReference type="InterPro" id="IPR036179">
    <property type="entry name" value="Ig-like_dom_sf"/>
</dbReference>
<evidence type="ECO:0000256" key="6">
    <source>
        <dbReference type="ARBA" id="ARBA00023319"/>
    </source>
</evidence>
<dbReference type="InterPro" id="IPR003598">
    <property type="entry name" value="Ig_sub2"/>
</dbReference>
<dbReference type="SMART" id="SM00409">
    <property type="entry name" value="IG"/>
    <property type="match status" value="1"/>
</dbReference>
<dbReference type="Gene3D" id="1.10.640.10">
    <property type="entry name" value="Haem peroxidase domain superfamily, animal type"/>
    <property type="match status" value="1"/>
</dbReference>
<dbReference type="GO" id="GO:0030424">
    <property type="term" value="C:axon"/>
    <property type="evidence" value="ECO:0007669"/>
    <property type="project" value="TreeGrafter"/>
</dbReference>
<dbReference type="GO" id="GO:0020037">
    <property type="term" value="F:heme binding"/>
    <property type="evidence" value="ECO:0007669"/>
    <property type="project" value="InterPro"/>
</dbReference>
<dbReference type="Pfam" id="PF03098">
    <property type="entry name" value="An_peroxidase"/>
    <property type="match status" value="1"/>
</dbReference>
<dbReference type="Gene3D" id="2.60.40.10">
    <property type="entry name" value="Immunoglobulins"/>
    <property type="match status" value="1"/>
</dbReference>
<feature type="domain" description="Ig-like" evidence="7">
    <location>
        <begin position="69"/>
        <end position="157"/>
    </location>
</feature>
<dbReference type="SUPFAM" id="SSF48113">
    <property type="entry name" value="Heme-dependent peroxidases"/>
    <property type="match status" value="1"/>
</dbReference>
<reference evidence="9" key="1">
    <citation type="submission" date="2022-11" db="UniProtKB">
        <authorList>
            <consortium name="WormBaseParasite"/>
        </authorList>
    </citation>
    <scope>IDENTIFICATION</scope>
</reference>
<dbReference type="InterPro" id="IPR007110">
    <property type="entry name" value="Ig-like_dom"/>
</dbReference>
<keyword evidence="8" id="KW-1185">Reference proteome</keyword>
<accession>A0A914RXM7</accession>
<dbReference type="GO" id="GO:0007156">
    <property type="term" value="P:homophilic cell adhesion via plasma membrane adhesion molecules"/>
    <property type="evidence" value="ECO:0007669"/>
    <property type="project" value="TreeGrafter"/>
</dbReference>
<proteinExistence type="inferred from homology"/>
<dbReference type="InterPro" id="IPR010255">
    <property type="entry name" value="Haem_peroxidase_sf"/>
</dbReference>
<name>A0A914RXM7_PAREQ</name>
<dbReference type="PANTHER" id="PTHR10075:SF103">
    <property type="entry name" value="ROUNDABOUT HOMOLOG 4"/>
    <property type="match status" value="1"/>
</dbReference>
<dbReference type="PROSITE" id="PS50835">
    <property type="entry name" value="IG_LIKE"/>
    <property type="match status" value="1"/>
</dbReference>
<evidence type="ECO:0000256" key="2">
    <source>
        <dbReference type="ARBA" id="ARBA00022729"/>
    </source>
</evidence>
<dbReference type="GO" id="GO:0006979">
    <property type="term" value="P:response to oxidative stress"/>
    <property type="evidence" value="ECO:0007669"/>
    <property type="project" value="InterPro"/>
</dbReference>
<keyword evidence="5" id="KW-0325">Glycoprotein</keyword>
<dbReference type="InterPro" id="IPR003599">
    <property type="entry name" value="Ig_sub"/>
</dbReference>
<dbReference type="GO" id="GO:0005886">
    <property type="term" value="C:plasma membrane"/>
    <property type="evidence" value="ECO:0007669"/>
    <property type="project" value="TreeGrafter"/>
</dbReference>
<evidence type="ECO:0000256" key="5">
    <source>
        <dbReference type="ARBA" id="ARBA00023180"/>
    </source>
</evidence>
<keyword evidence="2" id="KW-0732">Signal</keyword>
<evidence type="ECO:0000259" key="7">
    <source>
        <dbReference type="PROSITE" id="PS50835"/>
    </source>
</evidence>
<dbReference type="InterPro" id="IPR013783">
    <property type="entry name" value="Ig-like_fold"/>
</dbReference>
<evidence type="ECO:0000256" key="3">
    <source>
        <dbReference type="ARBA" id="ARBA00022737"/>
    </source>
</evidence>
<dbReference type="WBParaSite" id="PEQ_0001094201-mRNA-1">
    <property type="protein sequence ID" value="PEQ_0001094201-mRNA-1"/>
    <property type="gene ID" value="PEQ_0001094201"/>
</dbReference>
<dbReference type="PANTHER" id="PTHR10075">
    <property type="entry name" value="BASIGIN RELATED"/>
    <property type="match status" value="1"/>
</dbReference>
<dbReference type="InterPro" id="IPR037120">
    <property type="entry name" value="Haem_peroxidase_sf_animal"/>
</dbReference>
<dbReference type="GO" id="GO:0007411">
    <property type="term" value="P:axon guidance"/>
    <property type="evidence" value="ECO:0007669"/>
    <property type="project" value="TreeGrafter"/>
</dbReference>
<dbReference type="FunFam" id="2.60.40.10:FF:000299">
    <property type="entry name" value="protogenin isoform X2"/>
    <property type="match status" value="1"/>
</dbReference>
<keyword evidence="4" id="KW-1015">Disulfide bond</keyword>
<dbReference type="GO" id="GO:0070593">
    <property type="term" value="P:dendrite self-avoidance"/>
    <property type="evidence" value="ECO:0007669"/>
    <property type="project" value="TreeGrafter"/>
</dbReference>
<dbReference type="Pfam" id="PF13927">
    <property type="entry name" value="Ig_3"/>
    <property type="match status" value="1"/>
</dbReference>